<dbReference type="EMBL" id="DS232178">
    <property type="protein sequence ID" value="EDS36820.1"/>
    <property type="molecule type" value="Genomic_DNA"/>
</dbReference>
<dbReference type="EnsemblMetazoa" id="CPIJ012242-RA">
    <property type="protein sequence ID" value="CPIJ012242-PA"/>
    <property type="gene ID" value="CPIJ012242"/>
</dbReference>
<keyword evidence="3" id="KW-1185">Reference proteome</keyword>
<accession>B0WY10</accession>
<dbReference type="HOGENOM" id="CLU_3016245_0_0_1"/>
<reference evidence="1" key="1">
    <citation type="submission" date="2007-03" db="EMBL/GenBank/DDBJ databases">
        <title>Annotation of Culex pipiens quinquefasciatus.</title>
        <authorList>
            <consortium name="The Broad Institute Genome Sequencing Platform"/>
            <person name="Atkinson P.W."/>
            <person name="Hemingway J."/>
            <person name="Christensen B.M."/>
            <person name="Higgs S."/>
            <person name="Kodira C."/>
            <person name="Hannick L."/>
            <person name="Megy K."/>
            <person name="O'Leary S."/>
            <person name="Pearson M."/>
            <person name="Haas B.J."/>
            <person name="Mauceli E."/>
            <person name="Wortman J.R."/>
            <person name="Lee N.H."/>
            <person name="Guigo R."/>
            <person name="Stanke M."/>
            <person name="Alvarado L."/>
            <person name="Amedeo P."/>
            <person name="Antoine C.H."/>
            <person name="Arensburger P."/>
            <person name="Bidwell S.L."/>
            <person name="Crawford M."/>
            <person name="Camaro F."/>
            <person name="Devon K."/>
            <person name="Engels R."/>
            <person name="Hammond M."/>
            <person name="Howarth C."/>
            <person name="Koehrsen M."/>
            <person name="Lawson D."/>
            <person name="Montgomery P."/>
            <person name="Nene V."/>
            <person name="Nusbaum C."/>
            <person name="Puiu D."/>
            <person name="Romero-Severson J."/>
            <person name="Severson D.W."/>
            <person name="Shumway M."/>
            <person name="Sisk P."/>
            <person name="Stolte C."/>
            <person name="Zeng Q."/>
            <person name="Eisenstadt E."/>
            <person name="Fraser-Liggett C."/>
            <person name="Strausberg R."/>
            <person name="Galagan J."/>
            <person name="Birren B."/>
            <person name="Collins F.H."/>
        </authorList>
    </citation>
    <scope>NUCLEOTIDE SEQUENCE [LARGE SCALE GENOMIC DNA]</scope>
    <source>
        <strain evidence="1">JHB</strain>
    </source>
</reference>
<protein>
    <submittedName>
        <fullName evidence="1 2">Ebna2 binding protein P100</fullName>
    </submittedName>
</protein>
<name>B0WY10_CULQU</name>
<dbReference type="InterPro" id="IPR035437">
    <property type="entry name" value="SNase_OB-fold_sf"/>
</dbReference>
<evidence type="ECO:0000313" key="3">
    <source>
        <dbReference type="Proteomes" id="UP000002320"/>
    </source>
</evidence>
<dbReference type="AlphaFoldDB" id="B0WY10"/>
<dbReference type="OrthoDB" id="10023235at2759"/>
<sequence>MLPPAFLSDKPYAHEYSLALVVLPTDEDDRKDAIKAFADDALNKTLQMNVEYRCCR</sequence>
<organism>
    <name type="scientific">Culex quinquefasciatus</name>
    <name type="common">Southern house mosquito</name>
    <name type="synonym">Culex pungens</name>
    <dbReference type="NCBI Taxonomy" id="7176"/>
    <lineage>
        <taxon>Eukaryota</taxon>
        <taxon>Metazoa</taxon>
        <taxon>Ecdysozoa</taxon>
        <taxon>Arthropoda</taxon>
        <taxon>Hexapoda</taxon>
        <taxon>Insecta</taxon>
        <taxon>Pterygota</taxon>
        <taxon>Neoptera</taxon>
        <taxon>Endopterygota</taxon>
        <taxon>Diptera</taxon>
        <taxon>Nematocera</taxon>
        <taxon>Culicoidea</taxon>
        <taxon>Culicidae</taxon>
        <taxon>Culicinae</taxon>
        <taxon>Culicini</taxon>
        <taxon>Culex</taxon>
        <taxon>Culex</taxon>
    </lineage>
</organism>
<dbReference type="STRING" id="7176.B0WY10"/>
<gene>
    <name evidence="2" type="primary">6044835</name>
    <name evidence="1" type="ORF">CpipJ_CPIJ012242</name>
</gene>
<dbReference type="Gene3D" id="2.40.50.90">
    <property type="match status" value="1"/>
</dbReference>
<reference evidence="2" key="2">
    <citation type="submission" date="2021-02" db="UniProtKB">
        <authorList>
            <consortium name="EnsemblMetazoa"/>
        </authorList>
    </citation>
    <scope>IDENTIFICATION</scope>
    <source>
        <strain evidence="2">JHB</strain>
    </source>
</reference>
<dbReference type="eggNOG" id="KOG2039">
    <property type="taxonomic scope" value="Eukaryota"/>
</dbReference>
<dbReference type="InParanoid" id="B0WY10"/>
<dbReference type="VEuPathDB" id="VectorBase:CPIJ012242"/>
<dbReference type="KEGG" id="cqu:CpipJ_CPIJ012242"/>
<proteinExistence type="predicted"/>
<evidence type="ECO:0000313" key="1">
    <source>
        <dbReference type="EMBL" id="EDS36820.1"/>
    </source>
</evidence>
<dbReference type="VEuPathDB" id="VectorBase:CQUJHB008274"/>
<dbReference type="Proteomes" id="UP000002320">
    <property type="component" value="Unassembled WGS sequence"/>
</dbReference>
<evidence type="ECO:0000313" key="2">
    <source>
        <dbReference type="EnsemblMetazoa" id="CPIJ012242-PA"/>
    </source>
</evidence>